<dbReference type="RefSeq" id="XP_009023361.1">
    <property type="nucleotide sequence ID" value="XM_009025113.1"/>
</dbReference>
<keyword evidence="6" id="KW-1185">Reference proteome</keyword>
<protein>
    <recommendedName>
        <fullName evidence="7">Protein quiver</fullName>
    </recommendedName>
</protein>
<dbReference type="Proteomes" id="UP000015101">
    <property type="component" value="Unassembled WGS sequence"/>
</dbReference>
<evidence type="ECO:0000256" key="3">
    <source>
        <dbReference type="SAM" id="Phobius"/>
    </source>
</evidence>
<dbReference type="Pfam" id="PF17064">
    <property type="entry name" value="QVR"/>
    <property type="match status" value="1"/>
</dbReference>
<dbReference type="PANTHER" id="PTHR33562">
    <property type="entry name" value="ATILLA, ISOFORM B-RELATED-RELATED"/>
    <property type="match status" value="1"/>
</dbReference>
<dbReference type="CTD" id="20205992"/>
<evidence type="ECO:0000313" key="4">
    <source>
        <dbReference type="EMBL" id="ESN98395.1"/>
    </source>
</evidence>
<gene>
    <name evidence="5" type="primary">20205992</name>
    <name evidence="4" type="ORF">HELRODRAFT_176855</name>
</gene>
<dbReference type="KEGG" id="hro:HELRODRAFT_176855"/>
<dbReference type="OrthoDB" id="10642438at2759"/>
<keyword evidence="1" id="KW-0732">Signal</keyword>
<name>T1FAZ3_HELRO</name>
<dbReference type="EMBL" id="KB097144">
    <property type="protein sequence ID" value="ESN98395.1"/>
    <property type="molecule type" value="Genomic_DNA"/>
</dbReference>
<dbReference type="GeneID" id="20205992"/>
<dbReference type="InterPro" id="IPR050975">
    <property type="entry name" value="Sleep_regulator"/>
</dbReference>
<dbReference type="InterPro" id="IPR031424">
    <property type="entry name" value="QVR-like"/>
</dbReference>
<evidence type="ECO:0000256" key="1">
    <source>
        <dbReference type="ARBA" id="ARBA00022729"/>
    </source>
</evidence>
<reference evidence="5" key="3">
    <citation type="submission" date="2015-06" db="UniProtKB">
        <authorList>
            <consortium name="EnsemblMetazoa"/>
        </authorList>
    </citation>
    <scope>IDENTIFICATION</scope>
</reference>
<dbReference type="CDD" id="cd00117">
    <property type="entry name" value="TFP"/>
    <property type="match status" value="1"/>
</dbReference>
<dbReference type="InParanoid" id="T1FAZ3"/>
<keyword evidence="3" id="KW-0472">Membrane</keyword>
<dbReference type="EMBL" id="AMQM01005866">
    <property type="status" value="NOT_ANNOTATED_CDS"/>
    <property type="molecule type" value="Genomic_DNA"/>
</dbReference>
<dbReference type="EMBL" id="AMQM01005867">
    <property type="status" value="NOT_ANNOTATED_CDS"/>
    <property type="molecule type" value="Genomic_DNA"/>
</dbReference>
<dbReference type="EnsemblMetazoa" id="HelroT176855">
    <property type="protein sequence ID" value="HelroP176855"/>
    <property type="gene ID" value="HelroG176855"/>
</dbReference>
<dbReference type="AlphaFoldDB" id="T1FAZ3"/>
<evidence type="ECO:0000313" key="6">
    <source>
        <dbReference type="Proteomes" id="UP000015101"/>
    </source>
</evidence>
<reference evidence="6" key="1">
    <citation type="submission" date="2012-12" db="EMBL/GenBank/DDBJ databases">
        <authorList>
            <person name="Hellsten U."/>
            <person name="Grimwood J."/>
            <person name="Chapman J.A."/>
            <person name="Shapiro H."/>
            <person name="Aerts A."/>
            <person name="Otillar R.P."/>
            <person name="Terry A.Y."/>
            <person name="Boore J.L."/>
            <person name="Simakov O."/>
            <person name="Marletaz F."/>
            <person name="Cho S.-J."/>
            <person name="Edsinger-Gonzales E."/>
            <person name="Havlak P."/>
            <person name="Kuo D.-H."/>
            <person name="Larsson T."/>
            <person name="Lv J."/>
            <person name="Arendt D."/>
            <person name="Savage R."/>
            <person name="Osoegawa K."/>
            <person name="de Jong P."/>
            <person name="Lindberg D.R."/>
            <person name="Seaver E.C."/>
            <person name="Weisblat D.A."/>
            <person name="Putnam N.H."/>
            <person name="Grigoriev I.V."/>
            <person name="Rokhsar D.S."/>
        </authorList>
    </citation>
    <scope>NUCLEOTIDE SEQUENCE</scope>
</reference>
<evidence type="ECO:0008006" key="7">
    <source>
        <dbReference type="Google" id="ProtNLM"/>
    </source>
</evidence>
<sequence>MGLTEPATLSFSLSLPFIIYSVLILLSLQLPETESVECYDCVYPTATNCLDGSFASDTIKCTGKYCLLTSVYQIKKKEYQIVRTCSDGNDSMPLGCKTLKEEPITMSLCTCNTDKCNVRSNLNETELCPPTKPNTGSGLNSAIWVIVVHMVVLLL</sequence>
<dbReference type="HOGENOM" id="CLU_1697442_0_0_1"/>
<reference evidence="4 6" key="2">
    <citation type="journal article" date="2013" name="Nature">
        <title>Insights into bilaterian evolution from three spiralian genomes.</title>
        <authorList>
            <person name="Simakov O."/>
            <person name="Marletaz F."/>
            <person name="Cho S.J."/>
            <person name="Edsinger-Gonzales E."/>
            <person name="Havlak P."/>
            <person name="Hellsten U."/>
            <person name="Kuo D.H."/>
            <person name="Larsson T."/>
            <person name="Lv J."/>
            <person name="Arendt D."/>
            <person name="Savage R."/>
            <person name="Osoegawa K."/>
            <person name="de Jong P."/>
            <person name="Grimwood J."/>
            <person name="Chapman J.A."/>
            <person name="Shapiro H."/>
            <person name="Aerts A."/>
            <person name="Otillar R.P."/>
            <person name="Terry A.Y."/>
            <person name="Boore J.L."/>
            <person name="Grigoriev I.V."/>
            <person name="Lindberg D.R."/>
            <person name="Seaver E.C."/>
            <person name="Weisblat D.A."/>
            <person name="Putnam N.H."/>
            <person name="Rokhsar D.S."/>
        </authorList>
    </citation>
    <scope>NUCLEOTIDE SEQUENCE</scope>
</reference>
<keyword evidence="3" id="KW-1133">Transmembrane helix</keyword>
<keyword evidence="2" id="KW-0325">Glycoprotein</keyword>
<proteinExistence type="predicted"/>
<feature type="transmembrane region" description="Helical" evidence="3">
    <location>
        <begin position="6"/>
        <end position="26"/>
    </location>
</feature>
<dbReference type="GO" id="GO:0030431">
    <property type="term" value="P:sleep"/>
    <property type="evidence" value="ECO:0007669"/>
    <property type="project" value="InterPro"/>
</dbReference>
<keyword evidence="3" id="KW-0812">Transmembrane</keyword>
<accession>T1FAZ3</accession>
<evidence type="ECO:0000313" key="5">
    <source>
        <dbReference type="EnsemblMetazoa" id="HelroP176855"/>
    </source>
</evidence>
<evidence type="ECO:0000256" key="2">
    <source>
        <dbReference type="ARBA" id="ARBA00023180"/>
    </source>
</evidence>
<organism evidence="5 6">
    <name type="scientific">Helobdella robusta</name>
    <name type="common">Californian leech</name>
    <dbReference type="NCBI Taxonomy" id="6412"/>
    <lineage>
        <taxon>Eukaryota</taxon>
        <taxon>Metazoa</taxon>
        <taxon>Spiralia</taxon>
        <taxon>Lophotrochozoa</taxon>
        <taxon>Annelida</taxon>
        <taxon>Clitellata</taxon>
        <taxon>Hirudinea</taxon>
        <taxon>Rhynchobdellida</taxon>
        <taxon>Glossiphoniidae</taxon>
        <taxon>Helobdella</taxon>
    </lineage>
</organism>
<dbReference type="GO" id="GO:0032222">
    <property type="term" value="P:regulation of synaptic transmission, cholinergic"/>
    <property type="evidence" value="ECO:0007669"/>
    <property type="project" value="InterPro"/>
</dbReference>